<evidence type="ECO:0000256" key="2">
    <source>
        <dbReference type="SAM" id="Phobius"/>
    </source>
</evidence>
<feature type="compositionally biased region" description="Polar residues" evidence="1">
    <location>
        <begin position="47"/>
        <end position="57"/>
    </location>
</feature>
<dbReference type="EMBL" id="QJVJ01000016">
    <property type="protein sequence ID" value="PYI50872.1"/>
    <property type="molecule type" value="Genomic_DNA"/>
</dbReference>
<sequence length="128" mass="13535">MNRIDPVTEESCSRFIGMPVCAVLHDGTRHYGVISRVSGGKLILNDTPETSQTSGSVKRSKGKASTSARPKSGKAKKGAPAGQAAISAFPAEVGYGYPYPSPYPYPYPFGGRIALDLAAIALLFLLFI</sequence>
<keyword evidence="2" id="KW-0812">Transmembrane</keyword>
<evidence type="ECO:0000313" key="3">
    <source>
        <dbReference type="EMBL" id="PYI50872.1"/>
    </source>
</evidence>
<protein>
    <submittedName>
        <fullName evidence="3">Uncharacterized protein</fullName>
    </submittedName>
</protein>
<dbReference type="RefSeq" id="WP_110843332.1">
    <property type="nucleotide sequence ID" value="NZ_QJVJ01000016.1"/>
</dbReference>
<feature type="transmembrane region" description="Helical" evidence="2">
    <location>
        <begin position="109"/>
        <end position="127"/>
    </location>
</feature>
<dbReference type="OrthoDB" id="2639081at2"/>
<organism evidence="3 4">
    <name type="scientific">Paenibacillus flagellatus</name>
    <dbReference type="NCBI Taxonomy" id="2211139"/>
    <lineage>
        <taxon>Bacteria</taxon>
        <taxon>Bacillati</taxon>
        <taxon>Bacillota</taxon>
        <taxon>Bacilli</taxon>
        <taxon>Bacillales</taxon>
        <taxon>Paenibacillaceae</taxon>
        <taxon>Paenibacillus</taxon>
    </lineage>
</organism>
<name>A0A2V5JXA6_9BACL</name>
<keyword evidence="2" id="KW-0472">Membrane</keyword>
<dbReference type="Proteomes" id="UP000247476">
    <property type="component" value="Unassembled WGS sequence"/>
</dbReference>
<accession>A0A2V5JXA6</accession>
<keyword evidence="4" id="KW-1185">Reference proteome</keyword>
<reference evidence="3 4" key="1">
    <citation type="submission" date="2018-05" db="EMBL/GenBank/DDBJ databases">
        <title>Paenibacillus flagellatus sp. nov., isolated from selenium mineral soil.</title>
        <authorList>
            <person name="Dai X."/>
        </authorList>
    </citation>
    <scope>NUCLEOTIDE SEQUENCE [LARGE SCALE GENOMIC DNA]</scope>
    <source>
        <strain evidence="3 4">DXL2</strain>
    </source>
</reference>
<evidence type="ECO:0000313" key="4">
    <source>
        <dbReference type="Proteomes" id="UP000247476"/>
    </source>
</evidence>
<evidence type="ECO:0000256" key="1">
    <source>
        <dbReference type="SAM" id="MobiDB-lite"/>
    </source>
</evidence>
<proteinExistence type="predicted"/>
<dbReference type="AlphaFoldDB" id="A0A2V5JXA6"/>
<feature type="region of interest" description="Disordered" evidence="1">
    <location>
        <begin position="45"/>
        <end position="81"/>
    </location>
</feature>
<gene>
    <name evidence="3" type="ORF">DLM86_27785</name>
</gene>
<keyword evidence="2" id="KW-1133">Transmembrane helix</keyword>
<comment type="caution">
    <text evidence="3">The sequence shown here is derived from an EMBL/GenBank/DDBJ whole genome shotgun (WGS) entry which is preliminary data.</text>
</comment>